<proteinExistence type="predicted"/>
<dbReference type="InterPro" id="IPR043129">
    <property type="entry name" value="ATPase_NBD"/>
</dbReference>
<dbReference type="EMBL" id="CACVKT020000481">
    <property type="protein sequence ID" value="CAC5359425.1"/>
    <property type="molecule type" value="Genomic_DNA"/>
</dbReference>
<dbReference type="Gene3D" id="3.90.640.10">
    <property type="entry name" value="Actin, Chain A, domain 4"/>
    <property type="match status" value="1"/>
</dbReference>
<accession>A0A6J8A1K9</accession>
<dbReference type="Gene3D" id="3.30.420.40">
    <property type="match status" value="2"/>
</dbReference>
<reference evidence="1 2" key="1">
    <citation type="submission" date="2020-06" db="EMBL/GenBank/DDBJ databases">
        <authorList>
            <person name="Li R."/>
            <person name="Bekaert M."/>
        </authorList>
    </citation>
    <scope>NUCLEOTIDE SEQUENCE [LARGE SCALE GENOMIC DNA]</scope>
    <source>
        <strain evidence="2">wild</strain>
    </source>
</reference>
<dbReference type="PANTHER" id="PTHR14187">
    <property type="entry name" value="ALPHA KINASE/ELONGATION FACTOR 2 KINASE"/>
    <property type="match status" value="1"/>
</dbReference>
<dbReference type="OrthoDB" id="2963168at2759"/>
<name>A0A6J8A1K9_MYTCO</name>
<dbReference type="AlphaFoldDB" id="A0A6J8A1K9"/>
<organism evidence="1 2">
    <name type="scientific">Mytilus coruscus</name>
    <name type="common">Sea mussel</name>
    <dbReference type="NCBI Taxonomy" id="42192"/>
    <lineage>
        <taxon>Eukaryota</taxon>
        <taxon>Metazoa</taxon>
        <taxon>Spiralia</taxon>
        <taxon>Lophotrochozoa</taxon>
        <taxon>Mollusca</taxon>
        <taxon>Bivalvia</taxon>
        <taxon>Autobranchia</taxon>
        <taxon>Pteriomorphia</taxon>
        <taxon>Mytilida</taxon>
        <taxon>Mytiloidea</taxon>
        <taxon>Mytilidae</taxon>
        <taxon>Mytilinae</taxon>
        <taxon>Mytilus</taxon>
    </lineage>
</organism>
<dbReference type="PANTHER" id="PTHR14187:SF5">
    <property type="entry name" value="HEAT SHOCK 70 KDA PROTEIN 12A"/>
    <property type="match status" value="1"/>
</dbReference>
<evidence type="ECO:0000313" key="1">
    <source>
        <dbReference type="EMBL" id="CAC5359425.1"/>
    </source>
</evidence>
<gene>
    <name evidence="1" type="ORF">MCOR_2273</name>
</gene>
<dbReference type="SUPFAM" id="SSF53067">
    <property type="entry name" value="Actin-like ATPase domain"/>
    <property type="match status" value="2"/>
</dbReference>
<evidence type="ECO:0000313" key="2">
    <source>
        <dbReference type="Proteomes" id="UP000507470"/>
    </source>
</evidence>
<protein>
    <submittedName>
        <fullName evidence="1">Uncharacterized protein</fullName>
    </submittedName>
</protein>
<dbReference type="Proteomes" id="UP000507470">
    <property type="component" value="Unassembled WGS sequence"/>
</dbReference>
<keyword evidence="2" id="KW-1185">Reference proteome</keyword>
<sequence>MILEDACGKSMYAVEVFAFSIKALKTHLEEHLERNNIYTNPERTKWILTVPAIWSDAAKQFMRKSGEMAGIPNSKLHIALESEVASVYCQCFPPVGGVDIAAIGSKYIVADLGGGTTVDITAHETLPNQKLKELTKASGNNCGGNMIENHFIEVIFGSEFLSVFRKRYPDSFIYLLRWFESMKRIVQSSKSAFVTVTIPYTILNSFCISERGVGLHEFISSKFNSEIAKVFKDKIRIHLDYAKDQFEKICKEIVLLINELFRRDEFNNFRHILLVGGFAKCRLVHECLQNAFPQLSVIVPEDPDLAVLKGSVLFGYKPDIISYRIIRYSYGVLSTPLFDEKVHDSKRKIVCVGHARCNNVFKSFMEAGTLVRRNTVIKRSYRTRQRFQENLWIQVFYAERGNVQYTDGDHCQKLGEIVVHLLKPSEQGQLVDVVFHFGETELTVEAGDPESNTRYSVLLKIHEFKQ</sequence>